<dbReference type="InterPro" id="IPR005629">
    <property type="entry name" value="Skn1/Kre6/Sbg1"/>
</dbReference>
<evidence type="ECO:0000256" key="1">
    <source>
        <dbReference type="ARBA" id="ARBA00004370"/>
    </source>
</evidence>
<dbReference type="InterPro" id="IPR013320">
    <property type="entry name" value="ConA-like_dom_sf"/>
</dbReference>
<dbReference type="AlphaFoldDB" id="A0A8K1CC07"/>
<keyword evidence="5" id="KW-0812">Transmembrane</keyword>
<evidence type="ECO:0000256" key="4">
    <source>
        <dbReference type="ARBA" id="ARBA00023316"/>
    </source>
</evidence>
<dbReference type="GO" id="GO:0071555">
    <property type="term" value="P:cell wall organization"/>
    <property type="evidence" value="ECO:0007669"/>
    <property type="project" value="UniProtKB-KW"/>
</dbReference>
<keyword evidence="2 5" id="KW-0472">Membrane</keyword>
<evidence type="ECO:0000256" key="3">
    <source>
        <dbReference type="ARBA" id="ARBA00023180"/>
    </source>
</evidence>
<dbReference type="OrthoDB" id="412647at2759"/>
<keyword evidence="6" id="KW-0732">Signal</keyword>
<keyword evidence="8" id="KW-1185">Reference proteome</keyword>
<feature type="transmembrane region" description="Helical" evidence="5">
    <location>
        <begin position="716"/>
        <end position="738"/>
    </location>
</feature>
<evidence type="ECO:0000313" key="8">
    <source>
        <dbReference type="Proteomes" id="UP000794436"/>
    </source>
</evidence>
<name>A0A8K1CC07_PYTOL</name>
<dbReference type="Proteomes" id="UP000794436">
    <property type="component" value="Unassembled WGS sequence"/>
</dbReference>
<protein>
    <recommendedName>
        <fullName evidence="9">Beta-glucan synthesis-associated protein</fullName>
    </recommendedName>
</protein>
<reference evidence="7" key="1">
    <citation type="submission" date="2019-03" db="EMBL/GenBank/DDBJ databases">
        <title>Long read genome sequence of the mycoparasitic Pythium oligandrum ATCC 38472 isolated from sugarbeet rhizosphere.</title>
        <authorList>
            <person name="Gaulin E."/>
        </authorList>
    </citation>
    <scope>NUCLEOTIDE SEQUENCE</scope>
    <source>
        <strain evidence="7">ATCC 38472_TT</strain>
    </source>
</reference>
<dbReference type="Pfam" id="PF03935">
    <property type="entry name" value="SKN1_KRE6_Sbg1"/>
    <property type="match status" value="2"/>
</dbReference>
<feature type="signal peptide" evidence="6">
    <location>
        <begin position="1"/>
        <end position="25"/>
    </location>
</feature>
<dbReference type="EMBL" id="SPLM01000108">
    <property type="protein sequence ID" value="TMW60340.1"/>
    <property type="molecule type" value="Genomic_DNA"/>
</dbReference>
<dbReference type="GO" id="GO:0006078">
    <property type="term" value="P:(1-&gt;6)-beta-D-glucan biosynthetic process"/>
    <property type="evidence" value="ECO:0007669"/>
    <property type="project" value="TreeGrafter"/>
</dbReference>
<dbReference type="GO" id="GO:0015926">
    <property type="term" value="F:glucosidase activity"/>
    <property type="evidence" value="ECO:0007669"/>
    <property type="project" value="TreeGrafter"/>
</dbReference>
<dbReference type="SUPFAM" id="SSF49899">
    <property type="entry name" value="Concanavalin A-like lectins/glucanases"/>
    <property type="match status" value="1"/>
</dbReference>
<dbReference type="PANTHER" id="PTHR31361">
    <property type="entry name" value="BETA-GLUCAN SYNTHESIS-ASSOCIATED PROTEIN KRE6-RELATED"/>
    <property type="match status" value="1"/>
</dbReference>
<keyword evidence="3" id="KW-0325">Glycoprotein</keyword>
<evidence type="ECO:0000256" key="5">
    <source>
        <dbReference type="SAM" id="Phobius"/>
    </source>
</evidence>
<gene>
    <name evidence="7" type="ORF">Poli38472_000382</name>
</gene>
<feature type="chain" id="PRO_5035443213" description="Beta-glucan synthesis-associated protein" evidence="6">
    <location>
        <begin position="26"/>
        <end position="797"/>
    </location>
</feature>
<keyword evidence="4" id="KW-0961">Cell wall biogenesis/degradation</keyword>
<accession>A0A8K1CC07</accession>
<dbReference type="FunFam" id="2.60.120.200:FF:000157">
    <property type="entry name" value="Beta-glucan synthesis-associated protein SKN1"/>
    <property type="match status" value="1"/>
</dbReference>
<evidence type="ECO:0000256" key="6">
    <source>
        <dbReference type="SAM" id="SignalP"/>
    </source>
</evidence>
<dbReference type="GO" id="GO:0005886">
    <property type="term" value="C:plasma membrane"/>
    <property type="evidence" value="ECO:0007669"/>
    <property type="project" value="TreeGrafter"/>
</dbReference>
<sequence length="797" mass="88786">MWRRVPELLATIVAVSLSPWTAVDASTVGNVVSDTTVSHPETDSGSGSGSGYGSFVNQTRYEINQYRTLSGILPWVDPTTPDNRQSYTSSRGDTWQLVMSDEFNVVDRNFTAGKDHLWVSLDKPDGVNGGLGYYAHDMVDIKCDKSDNGSDVCYLNMKVESSVTNITVYNQYSRPPGFQNITFFYRAAMLQTWNKFCFQGGMLEVRAQLPAVVDAKYKNPDMGKGPNARTTDIDYYPTWPGIWMMGNLGRAIFSGSTRRMWPFSYNKCEPKVFDPSNQRISACDSNPGHGLNPNQGRGAPEIDLLEGGGLAISSSIQIGPGFKKKFRMIDVNETYAEGEFKYCIYNSNCATPGANNPNVPTALYKKRGYTTWYKGLRYGTNGFCAPMAKFKQTYDQINASLTRGITNNSCSIDICPASMDVQSDLSLMDGNPRKARWGINDQGTCSSIMNIYTGSYLCDPDSTDKLCETPRNSTTPKINTMESFAYQMDAISANWDVHVGAYTQFTTYQVEWVMGDTGYIRWMLSGNPLFEIPAESVVNRAQDAEKSNPQLTFPEEPMYLILNVALSAQWGSKPPNPGKACRGDGKKEKDNRICSAFPMYMKVDYVRLYQDRSKNSKMAIGCDPKTHPTRQWILDHLSDFQDDLNYAIDVDGGAPCRSDLDCMIPTNRTISFQTGTCVNKRCQCSTDYWSGPRCTTEMHLTLEATGAKAHSYGPPLALAIAFGAVAIVATMMVMIVCTHRRRVKNAEMQQKLDKMRAKMEMSESFEKTSLLAGDFDDVETQRRNSATPKTTAYQKSV</sequence>
<dbReference type="PANTHER" id="PTHR31361:SF1">
    <property type="entry name" value="BETA-GLUCAN SYNTHESIS-ASSOCIATED PROTEIN KRE6-RELATED"/>
    <property type="match status" value="1"/>
</dbReference>
<comment type="caution">
    <text evidence="7">The sequence shown here is derived from an EMBL/GenBank/DDBJ whole genome shotgun (WGS) entry which is preliminary data.</text>
</comment>
<evidence type="ECO:0000313" key="7">
    <source>
        <dbReference type="EMBL" id="TMW60340.1"/>
    </source>
</evidence>
<keyword evidence="5" id="KW-1133">Transmembrane helix</keyword>
<organism evidence="7 8">
    <name type="scientific">Pythium oligandrum</name>
    <name type="common">Mycoparasitic fungus</name>
    <dbReference type="NCBI Taxonomy" id="41045"/>
    <lineage>
        <taxon>Eukaryota</taxon>
        <taxon>Sar</taxon>
        <taxon>Stramenopiles</taxon>
        <taxon>Oomycota</taxon>
        <taxon>Peronosporomycetes</taxon>
        <taxon>Pythiales</taxon>
        <taxon>Pythiaceae</taxon>
        <taxon>Pythium</taxon>
    </lineage>
</organism>
<evidence type="ECO:0008006" key="9">
    <source>
        <dbReference type="Google" id="ProtNLM"/>
    </source>
</evidence>
<comment type="subcellular location">
    <subcellularLocation>
        <location evidence="1">Membrane</location>
    </subcellularLocation>
</comment>
<evidence type="ECO:0000256" key="2">
    <source>
        <dbReference type="ARBA" id="ARBA00023136"/>
    </source>
</evidence>
<dbReference type="GO" id="GO:0005789">
    <property type="term" value="C:endoplasmic reticulum membrane"/>
    <property type="evidence" value="ECO:0007669"/>
    <property type="project" value="TreeGrafter"/>
</dbReference>
<dbReference type="Gene3D" id="2.60.120.200">
    <property type="match status" value="2"/>
</dbReference>
<proteinExistence type="predicted"/>